<keyword evidence="10" id="KW-0238">DNA-binding</keyword>
<evidence type="ECO:0000256" key="6">
    <source>
        <dbReference type="ARBA" id="ARBA00022833"/>
    </source>
</evidence>
<evidence type="ECO:0000256" key="3">
    <source>
        <dbReference type="ARBA" id="ARBA00022665"/>
    </source>
</evidence>
<dbReference type="Gene3D" id="1.10.565.10">
    <property type="entry name" value="Retinoid X Receptor"/>
    <property type="match status" value="1"/>
</dbReference>
<feature type="domain" description="NR LBD" evidence="17">
    <location>
        <begin position="405"/>
        <end position="629"/>
    </location>
</feature>
<dbReference type="SMART" id="SM00399">
    <property type="entry name" value="ZnF_C4"/>
    <property type="match status" value="1"/>
</dbReference>
<evidence type="ECO:0000256" key="13">
    <source>
        <dbReference type="ARBA" id="ARBA00023242"/>
    </source>
</evidence>
<evidence type="ECO:0000256" key="1">
    <source>
        <dbReference type="ARBA" id="ARBA00004123"/>
    </source>
</evidence>
<feature type="domain" description="Nuclear receptor" evidence="16">
    <location>
        <begin position="246"/>
        <end position="321"/>
    </location>
</feature>
<gene>
    <name evidence="18" type="ORF">llap_4075</name>
</gene>
<dbReference type="InterPro" id="IPR001628">
    <property type="entry name" value="Znf_hrmn_rcpt"/>
</dbReference>
<dbReference type="InterPro" id="IPR000536">
    <property type="entry name" value="Nucl_hrmn_rcpt_lig-bd"/>
</dbReference>
<dbReference type="Proteomes" id="UP000233556">
    <property type="component" value="Unassembled WGS sequence"/>
</dbReference>
<dbReference type="PRINTS" id="PR00398">
    <property type="entry name" value="STRDHORMONER"/>
</dbReference>
<keyword evidence="9" id="KW-0446">Lipid-binding</keyword>
<reference evidence="19" key="2">
    <citation type="submission" date="2017-12" db="EMBL/GenBank/DDBJ databases">
        <title>Genome sequence of the Bar-tailed Godwit (Limosa lapponica baueri).</title>
        <authorList>
            <person name="Lima N.C.B."/>
            <person name="Parody-Merino A.M."/>
            <person name="Battley P.F."/>
            <person name="Fidler A.E."/>
            <person name="Prosdocimi F."/>
        </authorList>
    </citation>
    <scope>NUCLEOTIDE SEQUENCE [LARGE SCALE GENOMIC DNA]</scope>
</reference>
<dbReference type="Pfam" id="PF00104">
    <property type="entry name" value="Hormone_recep"/>
    <property type="match status" value="1"/>
</dbReference>
<evidence type="ECO:0000256" key="10">
    <source>
        <dbReference type="ARBA" id="ARBA00023125"/>
    </source>
</evidence>
<evidence type="ECO:0000256" key="11">
    <source>
        <dbReference type="ARBA" id="ARBA00023163"/>
    </source>
</evidence>
<dbReference type="GO" id="GO:0005496">
    <property type="term" value="F:steroid binding"/>
    <property type="evidence" value="ECO:0007669"/>
    <property type="project" value="UniProtKB-KW"/>
</dbReference>
<keyword evidence="6" id="KW-0862">Zinc</keyword>
<dbReference type="PIRSF" id="PIRSF500939">
    <property type="entry name" value="ERR1-2-3"/>
    <property type="match status" value="1"/>
</dbReference>
<dbReference type="AlphaFoldDB" id="A0A2I0UHW9"/>
<dbReference type="SUPFAM" id="SSF57716">
    <property type="entry name" value="Glucocorticoid receptor-like (DNA-binding domain)"/>
    <property type="match status" value="1"/>
</dbReference>
<dbReference type="FunFam" id="3.30.50.10:FF:000139">
    <property type="entry name" value="Estrogen receptor beta a variant b"/>
    <property type="match status" value="1"/>
</dbReference>
<dbReference type="PROSITE" id="PS00031">
    <property type="entry name" value="NUCLEAR_REC_DBD_1"/>
    <property type="match status" value="1"/>
</dbReference>
<evidence type="ECO:0000256" key="2">
    <source>
        <dbReference type="ARBA" id="ARBA00005413"/>
    </source>
</evidence>
<dbReference type="SMART" id="SM00430">
    <property type="entry name" value="HOLI"/>
    <property type="match status" value="1"/>
</dbReference>
<dbReference type="GO" id="GO:0008270">
    <property type="term" value="F:zinc ion binding"/>
    <property type="evidence" value="ECO:0007669"/>
    <property type="project" value="UniProtKB-KW"/>
</dbReference>
<evidence type="ECO:0000313" key="19">
    <source>
        <dbReference type="Proteomes" id="UP000233556"/>
    </source>
</evidence>
<keyword evidence="7" id="KW-0007">Acetylation</keyword>
<dbReference type="PROSITE" id="PS51030">
    <property type="entry name" value="NUCLEAR_REC_DBD_2"/>
    <property type="match status" value="1"/>
</dbReference>
<keyword evidence="11 14" id="KW-0804">Transcription</keyword>
<keyword evidence="8 14" id="KW-0805">Transcription regulation</keyword>
<evidence type="ECO:0000256" key="12">
    <source>
        <dbReference type="ARBA" id="ARBA00023170"/>
    </source>
</evidence>
<keyword evidence="19" id="KW-1185">Reference proteome</keyword>
<evidence type="ECO:0000256" key="7">
    <source>
        <dbReference type="ARBA" id="ARBA00022990"/>
    </source>
</evidence>
<dbReference type="InterPro" id="IPR050200">
    <property type="entry name" value="Nuclear_hormone_rcpt_NR3"/>
</dbReference>
<accession>A0A2I0UHW9</accession>
<evidence type="ECO:0000259" key="16">
    <source>
        <dbReference type="PROSITE" id="PS51030"/>
    </source>
</evidence>
<comment type="similarity">
    <text evidence="2 14">Belongs to the nuclear hormone receptor family. NR3 subfamily.</text>
</comment>
<dbReference type="GO" id="GO:0043565">
    <property type="term" value="F:sequence-specific DNA binding"/>
    <property type="evidence" value="ECO:0007669"/>
    <property type="project" value="InterPro"/>
</dbReference>
<dbReference type="PRINTS" id="PR00047">
    <property type="entry name" value="STROIDFINGER"/>
</dbReference>
<dbReference type="Pfam" id="PF00105">
    <property type="entry name" value="zf-C4"/>
    <property type="match status" value="1"/>
</dbReference>
<name>A0A2I0UHW9_LIMLA</name>
<dbReference type="PANTHER" id="PTHR48092">
    <property type="entry name" value="KNIRPS-RELATED PROTEIN-RELATED"/>
    <property type="match status" value="1"/>
</dbReference>
<dbReference type="InterPro" id="IPR027289">
    <property type="entry name" value="Oest-rel_rcp"/>
</dbReference>
<dbReference type="GO" id="GO:0003707">
    <property type="term" value="F:nuclear steroid receptor activity"/>
    <property type="evidence" value="ECO:0007669"/>
    <property type="project" value="InterPro"/>
</dbReference>
<dbReference type="CDD" id="cd06946">
    <property type="entry name" value="NR_LBD_ERR"/>
    <property type="match status" value="1"/>
</dbReference>
<keyword evidence="3" id="KW-0754">Steroid-binding</keyword>
<feature type="compositionally biased region" description="Low complexity" evidence="15">
    <location>
        <begin position="174"/>
        <end position="188"/>
    </location>
</feature>
<sequence>MRMPFAKFMRMKPVEEEGLCKGEGRLEQDNWEEETRLWFQAPFKVKVVSNIPVRLAELKLLNSTNVNAMCLRYSGELCNLTKGNIDGLITSQVSYVPGRTLPVTHQIRGRRPKSPLPRINMMLEYNAGAGIAYSFQDHVLDVLLGRMATEERHLSSSCGSFIKTEPSSPSSGIDAISHHSPSGSSDASGGYGIAMGGHPNGLDSPPMFNGTGIGGGSCRKRYDDCASAIMEDSPTKCEYMLNAIPKRLCLVCGDIASGYHYGVASCEACKAFFKRTIQGNIEYSCPATNECEITKRRRKSCQACRFMKCLKVGMLKEGPYNTGDGFFNSTAPHARRVPHTPIAHVTPRLAHLHHASHRVFLAMLTCDPQVTFLCFKRVGKVLLERAVITPYVKRDPTTTSPLKCAVTKIVSHLLVAEPEKIYAMPDPTMPESDIKALTTLCDLADRELVVIIGWAKHIPGFSNLSLGDQMSLLQSAWMEILILGIVYRSLPYEDKLVYAEDYIMDEEHSRLTGLLELYLAILQLVRRYKKLKVEKEEFVTLKALALANSDSMHIEDMDAVQKLQDLLHEALQDYELSQRNEEPRRAGKLLLTLPLLRQTAAKAVQHFYSIKLQGKVPMHKLFLEMLEAKV</sequence>
<keyword evidence="5" id="KW-0863">Zinc-finger</keyword>
<dbReference type="PIRSF" id="PIRSF002527">
    <property type="entry name" value="ER-like_NR"/>
    <property type="match status" value="1"/>
</dbReference>
<dbReference type="CDD" id="cd07170">
    <property type="entry name" value="NR_DBD_ERR"/>
    <property type="match status" value="1"/>
</dbReference>
<keyword evidence="12 14" id="KW-0675">Receptor</keyword>
<evidence type="ECO:0000256" key="14">
    <source>
        <dbReference type="PIRNR" id="PIRNR002527"/>
    </source>
</evidence>
<dbReference type="EMBL" id="KZ505750">
    <property type="protein sequence ID" value="PKU45647.1"/>
    <property type="molecule type" value="Genomic_DNA"/>
</dbReference>
<evidence type="ECO:0000256" key="15">
    <source>
        <dbReference type="SAM" id="MobiDB-lite"/>
    </source>
</evidence>
<dbReference type="PROSITE" id="PS51843">
    <property type="entry name" value="NR_LBD"/>
    <property type="match status" value="1"/>
</dbReference>
<organism evidence="18 19">
    <name type="scientific">Limosa lapponica baueri</name>
    <dbReference type="NCBI Taxonomy" id="1758121"/>
    <lineage>
        <taxon>Eukaryota</taxon>
        <taxon>Metazoa</taxon>
        <taxon>Chordata</taxon>
        <taxon>Craniata</taxon>
        <taxon>Vertebrata</taxon>
        <taxon>Euteleostomi</taxon>
        <taxon>Archelosauria</taxon>
        <taxon>Archosauria</taxon>
        <taxon>Dinosauria</taxon>
        <taxon>Saurischia</taxon>
        <taxon>Theropoda</taxon>
        <taxon>Coelurosauria</taxon>
        <taxon>Aves</taxon>
        <taxon>Neognathae</taxon>
        <taxon>Neoaves</taxon>
        <taxon>Charadriiformes</taxon>
        <taxon>Scolopacidae</taxon>
        <taxon>Limosa</taxon>
    </lineage>
</organism>
<evidence type="ECO:0000256" key="4">
    <source>
        <dbReference type="ARBA" id="ARBA00022723"/>
    </source>
</evidence>
<comment type="subcellular location">
    <subcellularLocation>
        <location evidence="1 14">Nucleus</location>
    </subcellularLocation>
</comment>
<dbReference type="Gene3D" id="3.30.50.10">
    <property type="entry name" value="Erythroid Transcription Factor GATA-1, subunit A"/>
    <property type="match status" value="1"/>
</dbReference>
<dbReference type="OrthoDB" id="5799427at2759"/>
<protein>
    <submittedName>
        <fullName evidence="18">Steroid hormone receptor err2 isoform x2</fullName>
    </submittedName>
</protein>
<feature type="region of interest" description="Disordered" evidence="15">
    <location>
        <begin position="159"/>
        <end position="196"/>
    </location>
</feature>
<dbReference type="FunFam" id="1.10.565.10:FF:000009">
    <property type="entry name" value="estrogen-related receptor gamma isoform X1"/>
    <property type="match status" value="1"/>
</dbReference>
<reference evidence="19" key="1">
    <citation type="submission" date="2017-11" db="EMBL/GenBank/DDBJ databases">
        <authorList>
            <person name="Lima N.C."/>
            <person name="Parody-Merino A.M."/>
            <person name="Battley P.F."/>
            <person name="Fidler A.E."/>
            <person name="Prosdocimi F."/>
        </authorList>
    </citation>
    <scope>NUCLEOTIDE SEQUENCE [LARGE SCALE GENOMIC DNA]</scope>
</reference>
<evidence type="ECO:0000256" key="9">
    <source>
        <dbReference type="ARBA" id="ARBA00023121"/>
    </source>
</evidence>
<dbReference type="InterPro" id="IPR001723">
    <property type="entry name" value="Nuclear_hrmn_rcpt"/>
</dbReference>
<keyword evidence="4" id="KW-0479">Metal-binding</keyword>
<feature type="compositionally biased region" description="Polar residues" evidence="15">
    <location>
        <begin position="159"/>
        <end position="171"/>
    </location>
</feature>
<evidence type="ECO:0000259" key="17">
    <source>
        <dbReference type="PROSITE" id="PS51843"/>
    </source>
</evidence>
<dbReference type="InterPro" id="IPR024178">
    <property type="entry name" value="Est_rcpt/est-rel_rcp"/>
</dbReference>
<proteinExistence type="inferred from homology"/>
<dbReference type="SUPFAM" id="SSF48508">
    <property type="entry name" value="Nuclear receptor ligand-binding domain"/>
    <property type="match status" value="1"/>
</dbReference>
<dbReference type="InterPro" id="IPR013088">
    <property type="entry name" value="Znf_NHR/GATA"/>
</dbReference>
<dbReference type="GO" id="GO:0005634">
    <property type="term" value="C:nucleus"/>
    <property type="evidence" value="ECO:0007669"/>
    <property type="project" value="UniProtKB-SubCell"/>
</dbReference>
<evidence type="ECO:0000313" key="18">
    <source>
        <dbReference type="EMBL" id="PKU45647.1"/>
    </source>
</evidence>
<evidence type="ECO:0000256" key="5">
    <source>
        <dbReference type="ARBA" id="ARBA00022771"/>
    </source>
</evidence>
<dbReference type="InterPro" id="IPR035500">
    <property type="entry name" value="NHR-like_dom_sf"/>
</dbReference>
<evidence type="ECO:0000256" key="8">
    <source>
        <dbReference type="ARBA" id="ARBA00023015"/>
    </source>
</evidence>
<keyword evidence="13 14" id="KW-0539">Nucleus</keyword>